<dbReference type="EMBL" id="JACSNV010000004">
    <property type="protein sequence ID" value="MBM6877334.1"/>
    <property type="molecule type" value="Genomic_DNA"/>
</dbReference>
<name>A0ABS2G783_9FIRM</name>
<dbReference type="Proteomes" id="UP000729290">
    <property type="component" value="Unassembled WGS sequence"/>
</dbReference>
<accession>A0ABS2G783</accession>
<protein>
    <submittedName>
        <fullName evidence="1">Uncharacterized protein</fullName>
    </submittedName>
</protein>
<sequence length="48" mass="5606">MLSCFLLAADQMAEAEKETEMVFWNGWRSWKGLGRRKSGDTKREKQKA</sequence>
<comment type="caution">
    <text evidence="1">The sequence shown here is derived from an EMBL/GenBank/DDBJ whole genome shotgun (WGS) entry which is preliminary data.</text>
</comment>
<proteinExistence type="predicted"/>
<gene>
    <name evidence="1" type="ORF">H9X83_04050</name>
</gene>
<organism evidence="1 2">
    <name type="scientific">Anaerotignum lactatifermentans</name>
    <dbReference type="NCBI Taxonomy" id="160404"/>
    <lineage>
        <taxon>Bacteria</taxon>
        <taxon>Bacillati</taxon>
        <taxon>Bacillota</taxon>
        <taxon>Clostridia</taxon>
        <taxon>Lachnospirales</taxon>
        <taxon>Anaerotignaceae</taxon>
        <taxon>Anaerotignum</taxon>
    </lineage>
</organism>
<keyword evidence="2" id="KW-1185">Reference proteome</keyword>
<reference evidence="1 2" key="1">
    <citation type="journal article" date="2021" name="Sci. Rep.">
        <title>The distribution of antibiotic resistance genes in chicken gut microbiota commensals.</title>
        <authorList>
            <person name="Juricova H."/>
            <person name="Matiasovicova J."/>
            <person name="Kubasova T."/>
            <person name="Cejkova D."/>
            <person name="Rychlik I."/>
        </authorList>
    </citation>
    <scope>NUCLEOTIDE SEQUENCE [LARGE SCALE GENOMIC DNA]</scope>
    <source>
        <strain evidence="1 2">An431b</strain>
    </source>
</reference>
<evidence type="ECO:0000313" key="2">
    <source>
        <dbReference type="Proteomes" id="UP000729290"/>
    </source>
</evidence>
<evidence type="ECO:0000313" key="1">
    <source>
        <dbReference type="EMBL" id="MBM6877334.1"/>
    </source>
</evidence>